<reference evidence="1" key="2">
    <citation type="submission" date="2013-10" db="EMBL/GenBank/DDBJ databases">
        <authorList>
            <person name="Aslett M."/>
        </authorList>
    </citation>
    <scope>NUCLEOTIDE SEQUENCE</scope>
    <source>
        <strain evidence="1">Houghton</strain>
    </source>
</reference>
<proteinExistence type="predicted"/>
<dbReference type="OMA" id="PVEENIW"/>
<dbReference type="OrthoDB" id="10638618at2759"/>
<dbReference type="AlphaFoldDB" id="U6GD70"/>
<keyword evidence="2" id="KW-1185">Reference proteome</keyword>
<dbReference type="EMBL" id="HG670607">
    <property type="protein sequence ID" value="CDI77293.1"/>
    <property type="molecule type" value="Genomic_DNA"/>
</dbReference>
<protein>
    <submittedName>
        <fullName evidence="1">Uncharacterized protein</fullName>
    </submittedName>
</protein>
<evidence type="ECO:0000313" key="1">
    <source>
        <dbReference type="EMBL" id="CDI77293.1"/>
    </source>
</evidence>
<dbReference type="GeneID" id="25270377"/>
<organism evidence="1 2">
    <name type="scientific">Eimeria acervulina</name>
    <name type="common">Coccidian parasite</name>
    <dbReference type="NCBI Taxonomy" id="5801"/>
    <lineage>
        <taxon>Eukaryota</taxon>
        <taxon>Sar</taxon>
        <taxon>Alveolata</taxon>
        <taxon>Apicomplexa</taxon>
        <taxon>Conoidasida</taxon>
        <taxon>Coccidia</taxon>
        <taxon>Eucoccidiorida</taxon>
        <taxon>Eimeriorina</taxon>
        <taxon>Eimeriidae</taxon>
        <taxon>Eimeria</taxon>
    </lineage>
</organism>
<accession>U6GD70</accession>
<dbReference type="VEuPathDB" id="ToxoDB:EAH_00023070"/>
<evidence type="ECO:0000313" key="2">
    <source>
        <dbReference type="Proteomes" id="UP000018050"/>
    </source>
</evidence>
<name>U6GD70_EIMAC</name>
<sequence length="383" mass="39562">MNEGVPDTAGGGAHTPEARDRDAALLLPYVRLQAAAAAGNISPQEQVAVMQRLVLLLLPIFEGCGPTATFLRCIFFKKPLPPIHAAYMAGRYSAAGAAAAAAAAEGKQGSAAGTHVPPAAATVESAAAAVKPTAAATETASAAAERTADIEPEAETAAAAAAGALAAASAAAAAGGAAGDGESALDSSALALTSRLELLRGFCALYARICVRLHAISCFGALEAVVFQEEAEISSVETAWGMLLRLGPQQLQQQEQQQQLQQGGEGVLQRLIDEREDELALWACGSWPIEDMCVRELLKWEGFDKDSKSSAAAAATATATAPAAAAADDDDYAEKKSLPLSRQERLLRSLPAAVELLSTDEETARGETYYSIQPLSLLSLIFS</sequence>
<gene>
    <name evidence="1" type="ORF">EAH_00023070</name>
</gene>
<dbReference type="RefSeq" id="XP_013252334.1">
    <property type="nucleotide sequence ID" value="XM_013396880.1"/>
</dbReference>
<dbReference type="Proteomes" id="UP000018050">
    <property type="component" value="Unassembled WGS sequence"/>
</dbReference>
<reference evidence="1" key="1">
    <citation type="submission" date="2013-10" db="EMBL/GenBank/DDBJ databases">
        <title>Genomic analysis of the causative agents of coccidiosis in chickens.</title>
        <authorList>
            <person name="Reid A.J."/>
            <person name="Blake D."/>
            <person name="Billington K."/>
            <person name="Browne H."/>
            <person name="Dunn M."/>
            <person name="Hung S."/>
            <person name="Kawahara F."/>
            <person name="Miranda-Saavedra D."/>
            <person name="Mourier T."/>
            <person name="Nagra H."/>
            <person name="Otto T.D."/>
            <person name="Rawlings N."/>
            <person name="Sanchez A."/>
            <person name="Sanders M."/>
            <person name="Subramaniam C."/>
            <person name="Tay Y."/>
            <person name="Dear P."/>
            <person name="Doerig C."/>
            <person name="Gruber A."/>
            <person name="Parkinson J."/>
            <person name="Shirley M."/>
            <person name="Wan K.L."/>
            <person name="Berriman M."/>
            <person name="Tomley F."/>
            <person name="Pain A."/>
        </authorList>
    </citation>
    <scope>NUCLEOTIDE SEQUENCE</scope>
    <source>
        <strain evidence="1">Houghton</strain>
    </source>
</reference>